<protein>
    <recommendedName>
        <fullName evidence="4">Tagatose-bisphosphate aldolase</fullName>
    </recommendedName>
</protein>
<comment type="similarity">
    <text evidence="1">Belongs to the aldolase LacD family.</text>
</comment>
<sequence>MKSHQTGKYVHIRKLCNKNNHLEMLAIDQRPPIFNIIKSKKKTYDFDDVVEIKKQISVNLSQHSSAILMDPVYSIPNLITTSRCNGLIITLEDHAFTEKSKGRYSKNIKNWTVEKIKKIGGDAVKILAWYRPDADKKSIQHQKKYIKTIGKQCEIYDIPFLLELLVYPFKNEIGYSKDYKEQQQKNQNHVIESVREFSKKKYKVDIFKLESPVDSRKLEIGKFSKSTLEAFKELSEATNNVPWVMLSSGMNKKSFFNCLKLAYKNGASGYLAGRTIWLDAFKDYPNFSKISKNLNTEATNYIKKINSLTKNNAFPLEDYLNIRLIQKKSLNFKNNYKGF</sequence>
<dbReference type="PANTHER" id="PTHR39340:SF1">
    <property type="entry name" value="SULFOFRUCTOSEPHOSPHATE ALDOLASE"/>
    <property type="match status" value="1"/>
</dbReference>
<accession>A0A381NNZ5</accession>
<dbReference type="SUPFAM" id="SSF51569">
    <property type="entry name" value="Aldolase"/>
    <property type="match status" value="1"/>
</dbReference>
<dbReference type="NCBIfam" id="NF009498">
    <property type="entry name" value="PRK12858.1"/>
    <property type="match status" value="1"/>
</dbReference>
<organism evidence="3">
    <name type="scientific">marine metagenome</name>
    <dbReference type="NCBI Taxonomy" id="408172"/>
    <lineage>
        <taxon>unclassified sequences</taxon>
        <taxon>metagenomes</taxon>
        <taxon>ecological metagenomes</taxon>
    </lineage>
</organism>
<evidence type="ECO:0000256" key="2">
    <source>
        <dbReference type="ARBA" id="ARBA00023239"/>
    </source>
</evidence>
<dbReference type="SMART" id="SM01133">
    <property type="entry name" value="DeoC"/>
    <property type="match status" value="1"/>
</dbReference>
<dbReference type="GO" id="GO:1902777">
    <property type="term" value="P:6-sulfoquinovose(1-) catabolic process"/>
    <property type="evidence" value="ECO:0007669"/>
    <property type="project" value="TreeGrafter"/>
</dbReference>
<evidence type="ECO:0000256" key="1">
    <source>
        <dbReference type="ARBA" id="ARBA00008679"/>
    </source>
</evidence>
<dbReference type="Pfam" id="PF01791">
    <property type="entry name" value="DeoC"/>
    <property type="match status" value="1"/>
</dbReference>
<dbReference type="EMBL" id="UINC01000495">
    <property type="protein sequence ID" value="SUZ56342.1"/>
    <property type="molecule type" value="Genomic_DNA"/>
</dbReference>
<keyword evidence="2" id="KW-0456">Lyase</keyword>
<dbReference type="InterPro" id="IPR013785">
    <property type="entry name" value="Aldolase_TIM"/>
</dbReference>
<evidence type="ECO:0000313" key="3">
    <source>
        <dbReference type="EMBL" id="SUZ56342.1"/>
    </source>
</evidence>
<dbReference type="InterPro" id="IPR050552">
    <property type="entry name" value="LacD_aldolase"/>
</dbReference>
<reference evidence="3" key="1">
    <citation type="submission" date="2018-05" db="EMBL/GenBank/DDBJ databases">
        <authorList>
            <person name="Lanie J.A."/>
            <person name="Ng W.-L."/>
            <person name="Kazmierczak K.M."/>
            <person name="Andrzejewski T.M."/>
            <person name="Davidsen T.M."/>
            <person name="Wayne K.J."/>
            <person name="Tettelin H."/>
            <person name="Glass J.I."/>
            <person name="Rusch D."/>
            <person name="Podicherti R."/>
            <person name="Tsui H.-C.T."/>
            <person name="Winkler M.E."/>
        </authorList>
    </citation>
    <scope>NUCLEOTIDE SEQUENCE</scope>
</reference>
<name>A0A381NNZ5_9ZZZZ</name>
<dbReference type="GO" id="GO:0061595">
    <property type="term" value="F:6-deoxy-6-sulfofructose-1-phosphate aldolase activity"/>
    <property type="evidence" value="ECO:0007669"/>
    <property type="project" value="TreeGrafter"/>
</dbReference>
<evidence type="ECO:0008006" key="4">
    <source>
        <dbReference type="Google" id="ProtNLM"/>
    </source>
</evidence>
<dbReference type="AlphaFoldDB" id="A0A381NNZ5"/>
<gene>
    <name evidence="3" type="ORF">METZ01_LOCUS9196</name>
</gene>
<dbReference type="InterPro" id="IPR002915">
    <property type="entry name" value="DeoC/FbaB/LacD_aldolase"/>
</dbReference>
<proteinExistence type="inferred from homology"/>
<dbReference type="Gene3D" id="3.20.20.70">
    <property type="entry name" value="Aldolase class I"/>
    <property type="match status" value="1"/>
</dbReference>
<dbReference type="PANTHER" id="PTHR39340">
    <property type="entry name" value="SULFOFRUCTOSEPHOSPHATE ALDOLASE"/>
    <property type="match status" value="1"/>
</dbReference>